<reference evidence="2 3" key="1">
    <citation type="submission" date="2019-03" db="EMBL/GenBank/DDBJ databases">
        <title>Genomic Encyclopedia of Type Strains, Phase IV (KMG-IV): sequencing the most valuable type-strain genomes for metagenomic binning, comparative biology and taxonomic classification.</title>
        <authorList>
            <person name="Goeker M."/>
        </authorList>
    </citation>
    <scope>NUCLEOTIDE SEQUENCE [LARGE SCALE GENOMIC DNA]</scope>
    <source>
        <strain evidence="2 3">DSM 26377</strain>
    </source>
</reference>
<organism evidence="2 3">
    <name type="scientific">Panacagrimonas perspica</name>
    <dbReference type="NCBI Taxonomy" id="381431"/>
    <lineage>
        <taxon>Bacteria</taxon>
        <taxon>Pseudomonadati</taxon>
        <taxon>Pseudomonadota</taxon>
        <taxon>Gammaproteobacteria</taxon>
        <taxon>Nevskiales</taxon>
        <taxon>Nevskiaceae</taxon>
        <taxon>Panacagrimonas</taxon>
    </lineage>
</organism>
<dbReference type="Proteomes" id="UP000295341">
    <property type="component" value="Unassembled WGS sequence"/>
</dbReference>
<proteinExistence type="predicted"/>
<dbReference type="EMBL" id="SOBT01000009">
    <property type="protein sequence ID" value="TDU28512.1"/>
    <property type="molecule type" value="Genomic_DNA"/>
</dbReference>
<keyword evidence="3" id="KW-1185">Reference proteome</keyword>
<dbReference type="OrthoDB" id="3182121at2"/>
<gene>
    <name evidence="2" type="ORF">DFR24_2884</name>
</gene>
<feature type="domain" description="FAS1-like dehydratase" evidence="1">
    <location>
        <begin position="5"/>
        <end position="137"/>
    </location>
</feature>
<dbReference type="Gene3D" id="3.10.129.10">
    <property type="entry name" value="Hotdog Thioesterase"/>
    <property type="match status" value="1"/>
</dbReference>
<protein>
    <submittedName>
        <fullName evidence="2">Acyl dehydratase</fullName>
    </submittedName>
</protein>
<sequence length="146" mass="16010">MIDRSWIGQELPAVSMTLERGRLRFFAKAIGETDPVYTDVEAAKRAGYADLPAPPTFLFGAELDGGILDRLLADLKVPIAKILHGEQGFTYYRPACAGETITVQSRIADIFDKKNGALEFIVKTSEARNAAGERVAELRSVIVVRN</sequence>
<dbReference type="InterPro" id="IPR016709">
    <property type="entry name" value="HadA-like"/>
</dbReference>
<name>A0A4R7P4X8_9GAMM</name>
<dbReference type="SUPFAM" id="SSF54637">
    <property type="entry name" value="Thioesterase/thiol ester dehydrase-isomerase"/>
    <property type="match status" value="1"/>
</dbReference>
<dbReference type="InterPro" id="IPR029069">
    <property type="entry name" value="HotDog_dom_sf"/>
</dbReference>
<accession>A0A4R7P4X8</accession>
<dbReference type="PIRSF" id="PIRSF018072">
    <property type="entry name" value="UCP018072"/>
    <property type="match status" value="1"/>
</dbReference>
<dbReference type="InterPro" id="IPR039569">
    <property type="entry name" value="FAS1-like_DH_region"/>
</dbReference>
<evidence type="ECO:0000259" key="1">
    <source>
        <dbReference type="Pfam" id="PF13452"/>
    </source>
</evidence>
<dbReference type="Pfam" id="PF13452">
    <property type="entry name" value="FAS1_DH_region"/>
    <property type="match status" value="1"/>
</dbReference>
<evidence type="ECO:0000313" key="3">
    <source>
        <dbReference type="Proteomes" id="UP000295341"/>
    </source>
</evidence>
<evidence type="ECO:0000313" key="2">
    <source>
        <dbReference type="EMBL" id="TDU28512.1"/>
    </source>
</evidence>
<dbReference type="CDD" id="cd03441">
    <property type="entry name" value="R_hydratase_like"/>
    <property type="match status" value="1"/>
</dbReference>
<comment type="caution">
    <text evidence="2">The sequence shown here is derived from an EMBL/GenBank/DDBJ whole genome shotgun (WGS) entry which is preliminary data.</text>
</comment>
<dbReference type="RefSeq" id="WP_133882054.1">
    <property type="nucleotide sequence ID" value="NZ_MWIN01000037.1"/>
</dbReference>
<dbReference type="AlphaFoldDB" id="A0A4R7P4X8"/>